<evidence type="ECO:0000313" key="2">
    <source>
        <dbReference type="Proteomes" id="UP000178109"/>
    </source>
</evidence>
<protein>
    <submittedName>
        <fullName evidence="1">Uncharacterized protein</fullName>
    </submittedName>
</protein>
<accession>A0A1G2BWK0</accession>
<dbReference type="AlphaFoldDB" id="A0A1G2BWK0"/>
<name>A0A1G2BWK0_9BACT</name>
<reference evidence="1 2" key="1">
    <citation type="journal article" date="2016" name="Nat. Commun.">
        <title>Thousands of microbial genomes shed light on interconnected biogeochemical processes in an aquifer system.</title>
        <authorList>
            <person name="Anantharaman K."/>
            <person name="Brown C.T."/>
            <person name="Hug L.A."/>
            <person name="Sharon I."/>
            <person name="Castelle C.J."/>
            <person name="Probst A.J."/>
            <person name="Thomas B.C."/>
            <person name="Singh A."/>
            <person name="Wilkins M.J."/>
            <person name="Karaoz U."/>
            <person name="Brodie E.L."/>
            <person name="Williams K.H."/>
            <person name="Hubbard S.S."/>
            <person name="Banfield J.F."/>
        </authorList>
    </citation>
    <scope>NUCLEOTIDE SEQUENCE [LARGE SCALE GENOMIC DNA]</scope>
</reference>
<dbReference type="EMBL" id="MHKO01000019">
    <property type="protein sequence ID" value="OGY92557.1"/>
    <property type="molecule type" value="Genomic_DNA"/>
</dbReference>
<sequence>MPGCNPICDKMASGLMNCESISTITTLYTNFYNLSAFGGIKNALLFLKKDVLNLLRRNKRLDCPSHSIFHRLNNLAFVSDIGDK</sequence>
<organism evidence="1 2">
    <name type="scientific">Candidatus Komeilibacteria bacterium RIFCSPLOWO2_02_FULL_48_11</name>
    <dbReference type="NCBI Taxonomy" id="1798553"/>
    <lineage>
        <taxon>Bacteria</taxon>
        <taxon>Candidatus Komeiliibacteriota</taxon>
    </lineage>
</organism>
<dbReference type="Proteomes" id="UP000178109">
    <property type="component" value="Unassembled WGS sequence"/>
</dbReference>
<dbReference type="STRING" id="1798553.A3H70_00665"/>
<evidence type="ECO:0000313" key="1">
    <source>
        <dbReference type="EMBL" id="OGY92557.1"/>
    </source>
</evidence>
<comment type="caution">
    <text evidence="1">The sequence shown here is derived from an EMBL/GenBank/DDBJ whole genome shotgun (WGS) entry which is preliminary data.</text>
</comment>
<gene>
    <name evidence="1" type="ORF">A3H70_00665</name>
</gene>
<proteinExistence type="predicted"/>